<keyword evidence="1" id="KW-0812">Transmembrane</keyword>
<accession>A0A645DQG8</accession>
<comment type="caution">
    <text evidence="2">The sequence shown here is derived from an EMBL/GenBank/DDBJ whole genome shotgun (WGS) entry which is preliminary data.</text>
</comment>
<organism evidence="2">
    <name type="scientific">bioreactor metagenome</name>
    <dbReference type="NCBI Taxonomy" id="1076179"/>
    <lineage>
        <taxon>unclassified sequences</taxon>
        <taxon>metagenomes</taxon>
        <taxon>ecological metagenomes</taxon>
    </lineage>
</organism>
<proteinExistence type="predicted"/>
<keyword evidence="1" id="KW-0472">Membrane</keyword>
<evidence type="ECO:0000256" key="1">
    <source>
        <dbReference type="SAM" id="Phobius"/>
    </source>
</evidence>
<keyword evidence="1" id="KW-1133">Transmembrane helix</keyword>
<gene>
    <name evidence="2" type="ORF">SDC9_138687</name>
</gene>
<protein>
    <submittedName>
        <fullName evidence="2">Uncharacterized protein</fullName>
    </submittedName>
</protein>
<reference evidence="2" key="1">
    <citation type="submission" date="2019-08" db="EMBL/GenBank/DDBJ databases">
        <authorList>
            <person name="Kucharzyk K."/>
            <person name="Murdoch R.W."/>
            <person name="Higgins S."/>
            <person name="Loffler F."/>
        </authorList>
    </citation>
    <scope>NUCLEOTIDE SEQUENCE</scope>
</reference>
<sequence length="259" mass="28239">MKKLSQITITNGKKIPESSFPQLSLTGKTVVGWSTSGYQMSELVTEKTIITHDLILTPVIVDDKTDDPVYLGSTGSLTYQRIDDDDYAFGSADILSGKRYVDFYEDDALVCKWYFNLYSYNAQNLKLKVERLELPSEATEVFGDSKMVLLSFAGSGAMPDDTQVSYPVGSDFGNGLFAVYEVVGDDIVLRSYGRASEGMATFSVNHLSEYLIVKSDVDPAASNEVATDDPADNTMLYIGVGGAAVVAVIAGTVFFMRRP</sequence>
<feature type="transmembrane region" description="Helical" evidence="1">
    <location>
        <begin position="235"/>
        <end position="256"/>
    </location>
</feature>
<evidence type="ECO:0000313" key="2">
    <source>
        <dbReference type="EMBL" id="MPM91556.1"/>
    </source>
</evidence>
<dbReference type="EMBL" id="VSSQ01038598">
    <property type="protein sequence ID" value="MPM91556.1"/>
    <property type="molecule type" value="Genomic_DNA"/>
</dbReference>
<dbReference type="AlphaFoldDB" id="A0A645DQG8"/>
<name>A0A645DQG8_9ZZZZ</name>